<comment type="caution">
    <text evidence="1">The sequence shown here is derived from an EMBL/GenBank/DDBJ whole genome shotgun (WGS) entry which is preliminary data.</text>
</comment>
<proteinExistence type="predicted"/>
<protein>
    <submittedName>
        <fullName evidence="1">Uncharacterized protein</fullName>
    </submittedName>
</protein>
<feature type="non-terminal residue" evidence="1">
    <location>
        <position position="236"/>
    </location>
</feature>
<gene>
    <name evidence="1" type="ORF">CCMP2556_LOCUS35226</name>
</gene>
<organism evidence="1 2">
    <name type="scientific">Durusdinium trenchii</name>
    <dbReference type="NCBI Taxonomy" id="1381693"/>
    <lineage>
        <taxon>Eukaryota</taxon>
        <taxon>Sar</taxon>
        <taxon>Alveolata</taxon>
        <taxon>Dinophyceae</taxon>
        <taxon>Suessiales</taxon>
        <taxon>Symbiodiniaceae</taxon>
        <taxon>Durusdinium</taxon>
    </lineage>
</organism>
<reference evidence="1 2" key="1">
    <citation type="submission" date="2024-02" db="EMBL/GenBank/DDBJ databases">
        <authorList>
            <person name="Chen Y."/>
            <person name="Shah S."/>
            <person name="Dougan E. K."/>
            <person name="Thang M."/>
            <person name="Chan C."/>
        </authorList>
    </citation>
    <scope>NUCLEOTIDE SEQUENCE [LARGE SCALE GENOMIC DNA]</scope>
</reference>
<dbReference type="Proteomes" id="UP001642484">
    <property type="component" value="Unassembled WGS sequence"/>
</dbReference>
<name>A0ABP0P7C4_9DINO</name>
<dbReference type="EMBL" id="CAXAMN010022652">
    <property type="protein sequence ID" value="CAK9071656.1"/>
    <property type="molecule type" value="Genomic_DNA"/>
</dbReference>
<feature type="non-terminal residue" evidence="1">
    <location>
        <position position="1"/>
    </location>
</feature>
<evidence type="ECO:0000313" key="1">
    <source>
        <dbReference type="EMBL" id="CAK9071656.1"/>
    </source>
</evidence>
<sequence length="236" mass="25253">QEQEIQKTISRKSDWVPGSCLPLGTWAGNGANSRVAPEPGFPNLLLPMEAVARRAASSPHASDLCEGSPVIGICSKKGRAPDVAVGTPVGTTPASRAAVLARLTDAISKTTSDDIALEEREASIQEAGRILTGKAILNLPLALRQEVEVWHSRQQERLRLAKSMEAAVNRATSLEAEAPPVDALGILLSRAKLAGSGDHEALLAEAARRASAFQEELDRQRLKLQTRRKVDEGHQP</sequence>
<accession>A0ABP0P7C4</accession>
<keyword evidence="2" id="KW-1185">Reference proteome</keyword>
<evidence type="ECO:0000313" key="2">
    <source>
        <dbReference type="Proteomes" id="UP001642484"/>
    </source>
</evidence>